<accession>A0A0L9V0B7</accession>
<dbReference type="EMBL" id="CM003377">
    <property type="protein sequence ID" value="KOM48224.1"/>
    <property type="molecule type" value="Genomic_DNA"/>
</dbReference>
<evidence type="ECO:0000313" key="1">
    <source>
        <dbReference type="EMBL" id="KOM48224.1"/>
    </source>
</evidence>
<reference evidence="2" key="1">
    <citation type="journal article" date="2015" name="Proc. Natl. Acad. Sci. U.S.A.">
        <title>Genome sequencing of adzuki bean (Vigna angularis) provides insight into high starch and low fat accumulation and domestication.</title>
        <authorList>
            <person name="Yang K."/>
            <person name="Tian Z."/>
            <person name="Chen C."/>
            <person name="Luo L."/>
            <person name="Zhao B."/>
            <person name="Wang Z."/>
            <person name="Yu L."/>
            <person name="Li Y."/>
            <person name="Sun Y."/>
            <person name="Li W."/>
            <person name="Chen Y."/>
            <person name="Li Y."/>
            <person name="Zhang Y."/>
            <person name="Ai D."/>
            <person name="Zhao J."/>
            <person name="Shang C."/>
            <person name="Ma Y."/>
            <person name="Wu B."/>
            <person name="Wang M."/>
            <person name="Gao L."/>
            <person name="Sun D."/>
            <person name="Zhang P."/>
            <person name="Guo F."/>
            <person name="Wang W."/>
            <person name="Li Y."/>
            <person name="Wang J."/>
            <person name="Varshney R.K."/>
            <person name="Wang J."/>
            <person name="Ling H.Q."/>
            <person name="Wan P."/>
        </authorList>
    </citation>
    <scope>NUCLEOTIDE SEQUENCE</scope>
    <source>
        <strain evidence="2">cv. Jingnong 6</strain>
    </source>
</reference>
<organism evidence="1 2">
    <name type="scientific">Phaseolus angularis</name>
    <name type="common">Azuki bean</name>
    <name type="synonym">Vigna angularis</name>
    <dbReference type="NCBI Taxonomy" id="3914"/>
    <lineage>
        <taxon>Eukaryota</taxon>
        <taxon>Viridiplantae</taxon>
        <taxon>Streptophyta</taxon>
        <taxon>Embryophyta</taxon>
        <taxon>Tracheophyta</taxon>
        <taxon>Spermatophyta</taxon>
        <taxon>Magnoliopsida</taxon>
        <taxon>eudicotyledons</taxon>
        <taxon>Gunneridae</taxon>
        <taxon>Pentapetalae</taxon>
        <taxon>rosids</taxon>
        <taxon>fabids</taxon>
        <taxon>Fabales</taxon>
        <taxon>Fabaceae</taxon>
        <taxon>Papilionoideae</taxon>
        <taxon>50 kb inversion clade</taxon>
        <taxon>NPAAA clade</taxon>
        <taxon>indigoferoid/millettioid clade</taxon>
        <taxon>Phaseoleae</taxon>
        <taxon>Vigna</taxon>
    </lineage>
</organism>
<protein>
    <submittedName>
        <fullName evidence="1">Uncharacterized protein</fullName>
    </submittedName>
</protein>
<gene>
    <name evidence="1" type="ORF">LR48_Vigan07g192800</name>
</gene>
<name>A0A0L9V0B7_PHAAN</name>
<dbReference type="Proteomes" id="UP000053144">
    <property type="component" value="Chromosome 7"/>
</dbReference>
<dbReference type="Gramene" id="KOM48224">
    <property type="protein sequence ID" value="KOM48224"/>
    <property type="gene ID" value="LR48_Vigan07g192800"/>
</dbReference>
<evidence type="ECO:0000313" key="2">
    <source>
        <dbReference type="Proteomes" id="UP000053144"/>
    </source>
</evidence>
<dbReference type="AlphaFoldDB" id="A0A0L9V0B7"/>
<proteinExistence type="predicted"/>
<sequence>MVRGTLPPTTRLLRQLSRTPLDYFRKVKTTWLRSMSTSPVSGTEDAKLGPPFLVMIRLLTRPVMLIVLSWSSASKTSGFAMAKKGARSDQPTNSATPQGLLPLDPNLWVARRIHFNLIPEEKEYFKGMTKEEASDMAYELAARSNVCIAYVASRRKVAASVELQALQEKLDATIKSNEELTLRVAEVEKVPVDEKTKAKTLLAEARTIARQLQQSNNGLKLDLQRSVEKNKELVIERESLLTKRDSLHGKVQKLDDENKFLDEEVINKHVLGFNQVIQCNFFHQVPTDDLCFDVMKIVVKGKLVPLPIVPLDSNPDRFFC</sequence>